<organism evidence="2 3">
    <name type="scientific">Chironomus riparius</name>
    <dbReference type="NCBI Taxonomy" id="315576"/>
    <lineage>
        <taxon>Eukaryota</taxon>
        <taxon>Metazoa</taxon>
        <taxon>Ecdysozoa</taxon>
        <taxon>Arthropoda</taxon>
        <taxon>Hexapoda</taxon>
        <taxon>Insecta</taxon>
        <taxon>Pterygota</taxon>
        <taxon>Neoptera</taxon>
        <taxon>Endopterygota</taxon>
        <taxon>Diptera</taxon>
        <taxon>Nematocera</taxon>
        <taxon>Chironomoidea</taxon>
        <taxon>Chironomidae</taxon>
        <taxon>Chironominae</taxon>
        <taxon>Chironomus</taxon>
    </lineage>
</organism>
<accession>A0A9N9WS52</accession>
<evidence type="ECO:0000256" key="1">
    <source>
        <dbReference type="SAM" id="MobiDB-lite"/>
    </source>
</evidence>
<feature type="compositionally biased region" description="Basic residues" evidence="1">
    <location>
        <begin position="1"/>
        <end position="16"/>
    </location>
</feature>
<keyword evidence="3" id="KW-1185">Reference proteome</keyword>
<evidence type="ECO:0000313" key="2">
    <source>
        <dbReference type="EMBL" id="CAG9802059.1"/>
    </source>
</evidence>
<evidence type="ECO:0000313" key="3">
    <source>
        <dbReference type="Proteomes" id="UP001153620"/>
    </source>
</evidence>
<name>A0A9N9WS52_9DIPT</name>
<dbReference type="Proteomes" id="UP001153620">
    <property type="component" value="Chromosome 2"/>
</dbReference>
<reference evidence="2" key="2">
    <citation type="submission" date="2022-10" db="EMBL/GenBank/DDBJ databases">
        <authorList>
            <consortium name="ENA_rothamsted_submissions"/>
            <consortium name="culmorum"/>
            <person name="King R."/>
        </authorList>
    </citation>
    <scope>NUCLEOTIDE SEQUENCE</scope>
</reference>
<reference evidence="2" key="1">
    <citation type="submission" date="2022-01" db="EMBL/GenBank/DDBJ databases">
        <authorList>
            <person name="King R."/>
        </authorList>
    </citation>
    <scope>NUCLEOTIDE SEQUENCE</scope>
</reference>
<feature type="region of interest" description="Disordered" evidence="1">
    <location>
        <begin position="1"/>
        <end position="23"/>
    </location>
</feature>
<dbReference type="OrthoDB" id="10660099at2759"/>
<gene>
    <name evidence="2" type="ORF">CHIRRI_LOCUS4975</name>
</gene>
<protein>
    <submittedName>
        <fullName evidence="2">Uncharacterized protein</fullName>
    </submittedName>
</protein>
<sequence length="1800" mass="205711">MDELKKKRRTSILKKRASTEDDHTEITVSKFPKKAQFSQKKQVKEFTQCEENFTIWGNTYETSVAKSEGSSDGSSTSRKISVDFSHTTINVTTHEASSMNESEKENVMAEKSLPRVSIEPRSSLNNLSSASNSGCSIELTTVDMNASERKRVNKYGTDNLNITNMPFDSSLIHNKLLNVPGKNNQKVLSPRKMVFLHKNPNLSVIIKDKVLMSPSEMDDNVSVSMEDDERPDYAKTTGVQRKTIAKPIDMNISVEHKTSEVKKIAIEEKPTILKQQAPIPKIVTSIYKTPVLENPQTSKIVPTTFKFPELPKTFNFQPQCYDSPPIKPAVLENQKEEIDELFEMMVSDTPSKLCCLGKAHTPLRSTQKVLFSTSRPTTLRKSTDIFKEVGLLDDSKDDKVKAIRRTVFHNDSIKLETTYKGDNRKTTFDKVKMDETIETLKNKTQNEGDLDISFEPEIKVNLVAPKTEIIANEMEETCTNNKSAAQKSFFELDDDDASCSVAKNLHLMKLKPVDFDSVEKSLKRSTLSNDTCNATNFIMELTNIDDTGGSLETTAEIQRKATKLLKNPHATLGSSSTINSPFPEDISDIMFKEPSKVHKSLNLEPNMTFENLQKSSTSFKNRMTTFDENKMEISGIEPTIEDPNELPMLRKSIMEMSKKSMSKSHLDPVNQSVKSRPTTYNVDQMDISRLEIPEHTSTASLKASKSYQIHVSPKELAKLSGKQYTAPARIEEPKKRVTSYNVDNMDFSECEFTAIGQQAPILRDSVIKSVKSTSKIQIYTDENVSMHEETQNKRATTYNNNDMNVSVATTDKKRATNYNLNDMDSSGVEETAEFENRVSMGNLNSPVPDDLTDCVPRDARIYKSMILESNKLNFASINETHKTFDDQNYKNRATTYNIDQMDVTSIGTSSQLQKQANNRTTTYNVDQMELTTVETTSHIPIKKPSNSRTTTYNVNQMDISRTEQTSHMVKDMTETHTNIPKMQSAMKQDPKPVKSRATTYNTDQMDITTVGATLQAHKNIEDTITSNLRISVPYQIHVSPKEMAMINRSLQKSAEESNKRATTYKTDDMDVTGYEATDLKAQKTRESIVQIVKPQIEIYNDENLSMELKDDNEHAKIVNTNRATTYNPNDMNVSVAAIDKKRTTSYNMDISGIEATDEFLKKFLVNEAKLSDNKVDMTLEEPKSIKNRATTYDVNQMNLSRAETASNMIEQPNTSNLRVQMQFNVHVSPKEMAKAKKADRDAIKSRATTYNVGQMDISGSELINQAEGDNLVPKIQIHNDQNMSMEVRESPLHKKRATTYNRNAMDMSALMIDNKRITTYHVNNMDVSGTPGSSGFCEQSLTVETEVELNDRRKTFTVMKKRESLKWHNITDTELLNMIDDESNPCVQDISASIPVSNEASNMSRYDEAIEDFMNLTVKASPLNQTVPLEMKIRQRRESRASSPVPDYNSMFDNLIDGLRKKDRPMPRLEIDEFLEMLKVEPIKIPNIPQNQEGYLHDKIMELRQKHKNIAEENRRKKDELKASQLMPEIPTAKFLMKNYIECMETEMLKEIELRRPVIAPVFPEAIGFETLLNNKFRTDEQLSKNWNLDSLFLYKGVFKLTHKKMRMFTVNFRCQQFLTEADESTMPIMFKNVFLYLDPDFRKSWSTTMKNSLSRREFHREIHGVDNFTAICKSSNQLFEFVNYYHTEVMKANEIVDNFFKIVNKYKAVFKVHHVYKYDMVRKRCFFTDDTVDIEFSVESYIEDISIKNLSISGREYEYTLEPHANISEMKGLMLVELVLFDTEKFLQNNTRRVKIEED</sequence>
<proteinExistence type="predicted"/>
<dbReference type="EMBL" id="OU895878">
    <property type="protein sequence ID" value="CAG9802059.1"/>
    <property type="molecule type" value="Genomic_DNA"/>
</dbReference>